<dbReference type="InterPro" id="IPR051607">
    <property type="entry name" value="Metallo-dep_hydrolases"/>
</dbReference>
<dbReference type="SUPFAM" id="SSF51338">
    <property type="entry name" value="Composite domain of metallo-dependent hydrolases"/>
    <property type="match status" value="2"/>
</dbReference>
<organism evidence="6 7">
    <name type="scientific">Faecousia intestinalis</name>
    <dbReference type="NCBI Taxonomy" id="3133167"/>
    <lineage>
        <taxon>Bacteria</taxon>
        <taxon>Bacillati</taxon>
        <taxon>Bacillota</taxon>
        <taxon>Clostridia</taxon>
        <taxon>Eubacteriales</taxon>
        <taxon>Oscillospiraceae</taxon>
        <taxon>Faecousia</taxon>
    </lineage>
</organism>
<name>A0ABV1G501_9FIRM</name>
<evidence type="ECO:0000256" key="1">
    <source>
        <dbReference type="ARBA" id="ARBA00001947"/>
    </source>
</evidence>
<dbReference type="InterPro" id="IPR006680">
    <property type="entry name" value="Amidohydro-rel"/>
</dbReference>
<comment type="cofactor">
    <cofactor evidence="1">
        <name>Zn(2+)</name>
        <dbReference type="ChEBI" id="CHEBI:29105"/>
    </cofactor>
</comment>
<evidence type="ECO:0000256" key="4">
    <source>
        <dbReference type="ARBA" id="ARBA00022833"/>
    </source>
</evidence>
<protein>
    <submittedName>
        <fullName evidence="6">Amidohydrolase family protein</fullName>
    </submittedName>
</protein>
<dbReference type="PANTHER" id="PTHR11271:SF6">
    <property type="entry name" value="GUANINE DEAMINASE"/>
    <property type="match status" value="1"/>
</dbReference>
<proteinExistence type="predicted"/>
<reference evidence="6 7" key="1">
    <citation type="submission" date="2024-03" db="EMBL/GenBank/DDBJ databases">
        <title>Human intestinal bacterial collection.</title>
        <authorList>
            <person name="Pauvert C."/>
            <person name="Hitch T.C.A."/>
            <person name="Clavel T."/>
        </authorList>
    </citation>
    <scope>NUCLEOTIDE SEQUENCE [LARGE SCALE GENOMIC DNA]</scope>
    <source>
        <strain evidence="6 7">CLA-AA-H192</strain>
    </source>
</reference>
<keyword evidence="2" id="KW-0479">Metal-binding</keyword>
<dbReference type="InterPro" id="IPR011059">
    <property type="entry name" value="Metal-dep_hydrolase_composite"/>
</dbReference>
<evidence type="ECO:0000256" key="3">
    <source>
        <dbReference type="ARBA" id="ARBA00022801"/>
    </source>
</evidence>
<accession>A0ABV1G501</accession>
<gene>
    <name evidence="6" type="ORF">WMO66_03305</name>
</gene>
<dbReference type="RefSeq" id="WP_349134988.1">
    <property type="nucleotide sequence ID" value="NZ_JBBMFF010000143.1"/>
</dbReference>
<keyword evidence="3" id="KW-0378">Hydrolase</keyword>
<dbReference type="Proteomes" id="UP001491552">
    <property type="component" value="Unassembled WGS sequence"/>
</dbReference>
<dbReference type="InterPro" id="IPR032466">
    <property type="entry name" value="Metal_Hydrolase"/>
</dbReference>
<evidence type="ECO:0000259" key="5">
    <source>
        <dbReference type="Pfam" id="PF01979"/>
    </source>
</evidence>
<sequence length="419" mass="45477">MGSFVLHGNIIDSESPERLRVAADSYLVCEEGRCTGVFSALPERFSGLPLTDFGDRLILPGMTDLHLHAPQFAFRGLGMDLELLDWLNARTFPEEAKYADLSYAALAYGQFVDCLRRSATTRAVVFGTVHPAATTLLMELLEASGLVSYVGKVNMDRDCPEALREADAAASLAATEQWLASARFAHTKPILTPRFVPSCSDALLQGLGELAARRGLPVQSHLSENLGEIALVQSLCPQTDFYAEAYDRCGLLSQPCIMAHCVHCPPEEQDLLQARGVFIAHSPLSNSNLSSGIAPVSAYLARGLRVGLGSDLAAGETENLFRVMAEAIRVSKLRWRLLDDTTAPLTVAQAFYLATRGGGAFFGEVGCFEPGFALDAVVLDDSALVHPQELTPIERLERCIYLADERHIAAKYVAGTRLF</sequence>
<dbReference type="Pfam" id="PF01979">
    <property type="entry name" value="Amidohydro_1"/>
    <property type="match status" value="1"/>
</dbReference>
<feature type="domain" description="Amidohydrolase-related" evidence="5">
    <location>
        <begin position="58"/>
        <end position="415"/>
    </location>
</feature>
<keyword evidence="4" id="KW-0862">Zinc</keyword>
<dbReference type="Gene3D" id="2.30.40.10">
    <property type="entry name" value="Urease, subunit C, domain 1"/>
    <property type="match status" value="1"/>
</dbReference>
<keyword evidence="7" id="KW-1185">Reference proteome</keyword>
<dbReference type="EMBL" id="JBBMFF010000143">
    <property type="protein sequence ID" value="MEQ2510284.1"/>
    <property type="molecule type" value="Genomic_DNA"/>
</dbReference>
<dbReference type="PANTHER" id="PTHR11271">
    <property type="entry name" value="GUANINE DEAMINASE"/>
    <property type="match status" value="1"/>
</dbReference>
<evidence type="ECO:0000313" key="6">
    <source>
        <dbReference type="EMBL" id="MEQ2510284.1"/>
    </source>
</evidence>
<evidence type="ECO:0000256" key="2">
    <source>
        <dbReference type="ARBA" id="ARBA00022723"/>
    </source>
</evidence>
<dbReference type="SUPFAM" id="SSF51556">
    <property type="entry name" value="Metallo-dependent hydrolases"/>
    <property type="match status" value="1"/>
</dbReference>
<comment type="caution">
    <text evidence="6">The sequence shown here is derived from an EMBL/GenBank/DDBJ whole genome shotgun (WGS) entry which is preliminary data.</text>
</comment>
<dbReference type="Gene3D" id="3.20.20.140">
    <property type="entry name" value="Metal-dependent hydrolases"/>
    <property type="match status" value="1"/>
</dbReference>
<evidence type="ECO:0000313" key="7">
    <source>
        <dbReference type="Proteomes" id="UP001491552"/>
    </source>
</evidence>